<feature type="transmembrane region" description="Helical" evidence="1">
    <location>
        <begin position="132"/>
        <end position="153"/>
    </location>
</feature>
<evidence type="ECO:0000313" key="2">
    <source>
        <dbReference type="EMBL" id="GHC95335.1"/>
    </source>
</evidence>
<keyword evidence="1" id="KW-0812">Transmembrane</keyword>
<accession>A0A918WYC8</accession>
<feature type="transmembrane region" description="Helical" evidence="1">
    <location>
        <begin position="165"/>
        <end position="190"/>
    </location>
</feature>
<keyword evidence="1" id="KW-1133">Transmembrane helix</keyword>
<gene>
    <name evidence="2" type="ORF">GCM10010334_34500</name>
</gene>
<dbReference type="AlphaFoldDB" id="A0A918WYC8"/>
<dbReference type="EMBL" id="BMVC01000006">
    <property type="protein sequence ID" value="GHC95335.1"/>
    <property type="molecule type" value="Genomic_DNA"/>
</dbReference>
<reference evidence="2" key="2">
    <citation type="submission" date="2020-09" db="EMBL/GenBank/DDBJ databases">
        <authorList>
            <person name="Sun Q."/>
            <person name="Ohkuma M."/>
        </authorList>
    </citation>
    <scope>NUCLEOTIDE SEQUENCE</scope>
    <source>
        <strain evidence="2">JCM 4637</strain>
    </source>
</reference>
<protein>
    <submittedName>
        <fullName evidence="2">Uncharacterized protein</fullName>
    </submittedName>
</protein>
<sequence>MALSLVALAVAGWLLGVAVPQKVLQGRAYDAASGCPAGVSGDCLSGRPGTVERTWMGSGRSPSQYVEVAAKNGNQEFRLDRGQRATLAKGTDVRMVSWRGEVRHLNLVGADGRTSRTLFTAANPRTAHGMDMAVGLGLAFCGAGVLLLGLYALRHAPGGSREGSVPGTLTALQVPSLMLVLVGICAGVLALDGAPVGQVLGWTGWMVAAAVPIGGLMALWLRVRPAPPTGPVPVEARHPDRDRTFPVQLLGDRSGPGGFPRHTHLVAGPGGLLAFTVDPTGKFRREELPASLALVHVRHWNDDDPDCPADAGERKHGRVVELRDGGRTVLLGVHKRDAPWVVGALAERARLRP</sequence>
<name>A0A918WYC8_9ACTN</name>
<feature type="transmembrane region" description="Helical" evidence="1">
    <location>
        <begin position="202"/>
        <end position="221"/>
    </location>
</feature>
<proteinExistence type="predicted"/>
<comment type="caution">
    <text evidence="2">The sequence shown here is derived from an EMBL/GenBank/DDBJ whole genome shotgun (WGS) entry which is preliminary data.</text>
</comment>
<evidence type="ECO:0000313" key="3">
    <source>
        <dbReference type="Proteomes" id="UP000638353"/>
    </source>
</evidence>
<reference evidence="2" key="1">
    <citation type="journal article" date="2014" name="Int. J. Syst. Evol. Microbiol.">
        <title>Complete genome sequence of Corynebacterium casei LMG S-19264T (=DSM 44701T), isolated from a smear-ripened cheese.</title>
        <authorList>
            <consortium name="US DOE Joint Genome Institute (JGI-PGF)"/>
            <person name="Walter F."/>
            <person name="Albersmeier A."/>
            <person name="Kalinowski J."/>
            <person name="Ruckert C."/>
        </authorList>
    </citation>
    <scope>NUCLEOTIDE SEQUENCE</scope>
    <source>
        <strain evidence="2">JCM 4637</strain>
    </source>
</reference>
<organism evidence="2 3">
    <name type="scientific">Streptomyces finlayi</name>
    <dbReference type="NCBI Taxonomy" id="67296"/>
    <lineage>
        <taxon>Bacteria</taxon>
        <taxon>Bacillati</taxon>
        <taxon>Actinomycetota</taxon>
        <taxon>Actinomycetes</taxon>
        <taxon>Kitasatosporales</taxon>
        <taxon>Streptomycetaceae</taxon>
        <taxon>Streptomyces</taxon>
    </lineage>
</organism>
<dbReference type="Proteomes" id="UP000638353">
    <property type="component" value="Unassembled WGS sequence"/>
</dbReference>
<evidence type="ECO:0000256" key="1">
    <source>
        <dbReference type="SAM" id="Phobius"/>
    </source>
</evidence>
<keyword evidence="1" id="KW-0472">Membrane</keyword>